<evidence type="ECO:0000256" key="2">
    <source>
        <dbReference type="ARBA" id="ARBA00004613"/>
    </source>
</evidence>
<comment type="subcellular location">
    <subcellularLocation>
        <location evidence="2">Secreted</location>
    </subcellularLocation>
</comment>
<gene>
    <name evidence="6" type="ORF">JJB09_20425</name>
</gene>
<dbReference type="Gene3D" id="2.150.10.10">
    <property type="entry name" value="Serralysin-like metalloprotease, C-terminal"/>
    <property type="match status" value="1"/>
</dbReference>
<proteinExistence type="predicted"/>
<dbReference type="GO" id="GO:0005509">
    <property type="term" value="F:calcium ion binding"/>
    <property type="evidence" value="ECO:0007669"/>
    <property type="project" value="InterPro"/>
</dbReference>
<evidence type="ECO:0000259" key="5">
    <source>
        <dbReference type="Pfam" id="PF08548"/>
    </source>
</evidence>
<dbReference type="InterPro" id="IPR011049">
    <property type="entry name" value="Serralysin-like_metalloprot_C"/>
</dbReference>
<dbReference type="InterPro" id="IPR001343">
    <property type="entry name" value="Hemolysn_Ca-bd"/>
</dbReference>
<keyword evidence="7" id="KW-1185">Reference proteome</keyword>
<sequence length="277" mass="30017">MGFQGKKIFYSYFYADTNTPWKGETYGGVLTQKDLTVKDGIELGTTASLYSIDVSDTQIRFAFHDAGIFSGAAFNGVLFEDKYGALNPIIGVKMNTNVHGLDARDISISPDGNSFAINFQGASFGQRSHITLSVEFELNEISGKSGNDLLKGAVSDDRISGGRGADKLYGDVGQDIFVFRTGDSGSTRASADTIFDFSRKQGDKIDLSGWDADSTTKGLQDFDFIGKAAFSKEAGELRYETVRGDNYLYGDTDGDGKADFLIRLDPATNLKAGDFLF</sequence>
<feature type="domain" description="Peptidase M10 serralysin C-terminal" evidence="5">
    <location>
        <begin position="118"/>
        <end position="275"/>
    </location>
</feature>
<protein>
    <recommendedName>
        <fullName evidence="5">Peptidase M10 serralysin C-terminal domain-containing protein</fullName>
    </recommendedName>
</protein>
<dbReference type="Pfam" id="PF08548">
    <property type="entry name" value="Peptidase_M10_C"/>
    <property type="match status" value="1"/>
</dbReference>
<dbReference type="Proteomes" id="UP000633219">
    <property type="component" value="Unassembled WGS sequence"/>
</dbReference>
<comment type="caution">
    <text evidence="6">The sequence shown here is derived from an EMBL/GenBank/DDBJ whole genome shotgun (WGS) entry which is preliminary data.</text>
</comment>
<dbReference type="SUPFAM" id="SSF51120">
    <property type="entry name" value="beta-Roll"/>
    <property type="match status" value="1"/>
</dbReference>
<dbReference type="PRINTS" id="PR00313">
    <property type="entry name" value="CABNDNGRPT"/>
</dbReference>
<dbReference type="EMBL" id="JAEQNC010000013">
    <property type="protein sequence ID" value="MBL0374383.1"/>
    <property type="molecule type" value="Genomic_DNA"/>
</dbReference>
<comment type="cofactor">
    <cofactor evidence="1">
        <name>Ca(2+)</name>
        <dbReference type="ChEBI" id="CHEBI:29108"/>
    </cofactor>
</comment>
<organism evidence="6 7">
    <name type="scientific">Rhizobium setariae</name>
    <dbReference type="NCBI Taxonomy" id="2801340"/>
    <lineage>
        <taxon>Bacteria</taxon>
        <taxon>Pseudomonadati</taxon>
        <taxon>Pseudomonadota</taxon>
        <taxon>Alphaproteobacteria</taxon>
        <taxon>Hyphomicrobiales</taxon>
        <taxon>Rhizobiaceae</taxon>
        <taxon>Rhizobium/Agrobacterium group</taxon>
        <taxon>Rhizobium</taxon>
    </lineage>
</organism>
<reference evidence="6" key="1">
    <citation type="submission" date="2021-01" db="EMBL/GenBank/DDBJ databases">
        <title>Rhizobium sp. strain KVB221 16S ribosomal RNA gene Genome sequencing and assembly.</title>
        <authorList>
            <person name="Kang M."/>
        </authorList>
    </citation>
    <scope>NUCLEOTIDE SEQUENCE</scope>
    <source>
        <strain evidence="6">KVB221</strain>
    </source>
</reference>
<dbReference type="GO" id="GO:0005615">
    <property type="term" value="C:extracellular space"/>
    <property type="evidence" value="ECO:0007669"/>
    <property type="project" value="InterPro"/>
</dbReference>
<dbReference type="RefSeq" id="WP_201662678.1">
    <property type="nucleotide sequence ID" value="NZ_JAEQNC010000013.1"/>
</dbReference>
<dbReference type="AlphaFoldDB" id="A0A936YPM3"/>
<evidence type="ECO:0000256" key="4">
    <source>
        <dbReference type="ARBA" id="ARBA00022737"/>
    </source>
</evidence>
<dbReference type="Pfam" id="PF00353">
    <property type="entry name" value="HemolysinCabind"/>
    <property type="match status" value="1"/>
</dbReference>
<keyword evidence="4" id="KW-0677">Repeat</keyword>
<evidence type="ECO:0000313" key="7">
    <source>
        <dbReference type="Proteomes" id="UP000633219"/>
    </source>
</evidence>
<name>A0A936YPM3_9HYPH</name>
<accession>A0A936YPM3</accession>
<evidence type="ECO:0000256" key="3">
    <source>
        <dbReference type="ARBA" id="ARBA00022525"/>
    </source>
</evidence>
<keyword evidence="3" id="KW-0964">Secreted</keyword>
<evidence type="ECO:0000313" key="6">
    <source>
        <dbReference type="EMBL" id="MBL0374383.1"/>
    </source>
</evidence>
<dbReference type="InterPro" id="IPR013858">
    <property type="entry name" value="Peptidase_M10B_C"/>
</dbReference>
<evidence type="ECO:0000256" key="1">
    <source>
        <dbReference type="ARBA" id="ARBA00001913"/>
    </source>
</evidence>